<dbReference type="KEGG" id="nai:NECAME_11631"/>
<dbReference type="PANTHER" id="PTHR13334:SF4">
    <property type="entry name" value="SMALL RIBOSOMAL SUBUNIT PROTEIN US10M"/>
    <property type="match status" value="1"/>
</dbReference>
<feature type="domain" description="Small ribosomal subunit protein uS10" evidence="8">
    <location>
        <begin position="55"/>
        <end position="150"/>
    </location>
</feature>
<keyword evidence="10" id="KW-1185">Reference proteome</keyword>
<proteinExistence type="inferred from homology"/>
<dbReference type="InterPro" id="IPR040055">
    <property type="entry name" value="Ribosomal_uS10m"/>
</dbReference>
<evidence type="ECO:0000259" key="8">
    <source>
        <dbReference type="SMART" id="SM01403"/>
    </source>
</evidence>
<keyword evidence="4" id="KW-0496">Mitochondrion</keyword>
<accession>W2T381</accession>
<keyword evidence="3" id="KW-0689">Ribosomal protein</keyword>
<dbReference type="CTD" id="25351660"/>
<evidence type="ECO:0000256" key="2">
    <source>
        <dbReference type="ARBA" id="ARBA00007102"/>
    </source>
</evidence>
<dbReference type="Proteomes" id="UP000053676">
    <property type="component" value="Unassembled WGS sequence"/>
</dbReference>
<dbReference type="GeneID" id="25351660"/>
<name>W2T381_NECAM</name>
<reference evidence="10" key="1">
    <citation type="journal article" date="2014" name="Nat. Genet.">
        <title>Genome of the human hookworm Necator americanus.</title>
        <authorList>
            <person name="Tang Y.T."/>
            <person name="Gao X."/>
            <person name="Rosa B.A."/>
            <person name="Abubucker S."/>
            <person name="Hallsworth-Pepin K."/>
            <person name="Martin J."/>
            <person name="Tyagi R."/>
            <person name="Heizer E."/>
            <person name="Zhang X."/>
            <person name="Bhonagiri-Palsikar V."/>
            <person name="Minx P."/>
            <person name="Warren W.C."/>
            <person name="Wang Q."/>
            <person name="Zhan B."/>
            <person name="Hotez P.J."/>
            <person name="Sternberg P.W."/>
            <person name="Dougall A."/>
            <person name="Gaze S.T."/>
            <person name="Mulvenna J."/>
            <person name="Sotillo J."/>
            <person name="Ranganathan S."/>
            <person name="Rabelo E.M."/>
            <person name="Wilson R.K."/>
            <person name="Felgner P.L."/>
            <person name="Bethony J."/>
            <person name="Hawdon J.M."/>
            <person name="Gasser R.B."/>
            <person name="Loukas A."/>
            <person name="Mitreva M."/>
        </authorList>
    </citation>
    <scope>NUCLEOTIDE SEQUENCE [LARGE SCALE GENOMIC DNA]</scope>
</reference>
<dbReference type="Pfam" id="PF00338">
    <property type="entry name" value="Ribosomal_S10"/>
    <property type="match status" value="1"/>
</dbReference>
<dbReference type="InterPro" id="IPR027486">
    <property type="entry name" value="Ribosomal_uS10_dom"/>
</dbReference>
<feature type="non-terminal residue" evidence="9">
    <location>
        <position position="393"/>
    </location>
</feature>
<dbReference type="Gene3D" id="3.30.70.600">
    <property type="entry name" value="Ribosomal protein S10 domain"/>
    <property type="match status" value="1"/>
</dbReference>
<dbReference type="AlphaFoldDB" id="W2T381"/>
<dbReference type="InterPro" id="IPR036838">
    <property type="entry name" value="Ribosomal_uS10_dom_sf"/>
</dbReference>
<keyword evidence="5" id="KW-0687">Ribonucleoprotein</keyword>
<dbReference type="STRING" id="51031.W2T381"/>
<comment type="subcellular location">
    <subcellularLocation>
        <location evidence="1">Mitochondrion</location>
    </subcellularLocation>
</comment>
<evidence type="ECO:0000256" key="6">
    <source>
        <dbReference type="ARBA" id="ARBA00035261"/>
    </source>
</evidence>
<gene>
    <name evidence="9" type="ORF">NECAME_11631</name>
</gene>
<evidence type="ECO:0000256" key="3">
    <source>
        <dbReference type="ARBA" id="ARBA00022980"/>
    </source>
</evidence>
<organism evidence="9 10">
    <name type="scientific">Necator americanus</name>
    <name type="common">Human hookworm</name>
    <dbReference type="NCBI Taxonomy" id="51031"/>
    <lineage>
        <taxon>Eukaryota</taxon>
        <taxon>Metazoa</taxon>
        <taxon>Ecdysozoa</taxon>
        <taxon>Nematoda</taxon>
        <taxon>Chromadorea</taxon>
        <taxon>Rhabditida</taxon>
        <taxon>Rhabditina</taxon>
        <taxon>Rhabditomorpha</taxon>
        <taxon>Strongyloidea</taxon>
        <taxon>Ancylostomatidae</taxon>
        <taxon>Bunostominae</taxon>
        <taxon>Necator</taxon>
    </lineage>
</organism>
<dbReference type="EMBL" id="KI660224">
    <property type="protein sequence ID" value="ETN76465.1"/>
    <property type="molecule type" value="Genomic_DNA"/>
</dbReference>
<dbReference type="GO" id="GO:0005763">
    <property type="term" value="C:mitochondrial small ribosomal subunit"/>
    <property type="evidence" value="ECO:0007669"/>
    <property type="project" value="InterPro"/>
</dbReference>
<dbReference type="SUPFAM" id="SSF54999">
    <property type="entry name" value="Ribosomal protein S10"/>
    <property type="match status" value="1"/>
</dbReference>
<dbReference type="PANTHER" id="PTHR13334">
    <property type="entry name" value="MITOCHONDRIAL 28S RIBOSOMAL PROTEIN S10"/>
    <property type="match status" value="1"/>
</dbReference>
<comment type="similarity">
    <text evidence="2">Belongs to the universal ribosomal protein uS10 family.</text>
</comment>
<dbReference type="OMA" id="ANCAFFA"/>
<evidence type="ECO:0000256" key="4">
    <source>
        <dbReference type="ARBA" id="ARBA00023128"/>
    </source>
</evidence>
<evidence type="ECO:0000313" key="9">
    <source>
        <dbReference type="EMBL" id="ETN76465.1"/>
    </source>
</evidence>
<protein>
    <recommendedName>
        <fullName evidence="6">Small ribosomal subunit protein uS10m</fullName>
    </recommendedName>
    <alternativeName>
        <fullName evidence="7">28S ribosomal protein S10, mitochondrial</fullName>
    </alternativeName>
</protein>
<sequence>MIASFSGGVRQSLRNLAVTSFRTVRTVPSSSASASNSMISTPESVMPDKLFSSIELEYRGHDPEVLKSYTKFLESVCTHLNLTRGRFEVLPYVRWIQPALRSKFVHKKYKLHYETRTHITKFEVKNLTGSTASTFLEYIQRNIPEESEVDDITDEFLALMLGEREFIDQWTFNVEQELVRTEAAKVDAPAVTPGQVTGTNKRQETTNAIFEELVHAIDASSQTFLSSVDFAICHCEPEFNRDASLLFAARLQIDRISSKKVDRSRCEAGARRLLQLVRLFTTRISSAFQISNTCAFATSLCDMLYTFCDGVSDSINESEVRIISDIRRATDDFNELVVEKLSKATFEANCARKSAATPPRQQFFSPQPAKVRRPLVQIQQRSPGYLLPAELMK</sequence>
<evidence type="ECO:0000313" key="10">
    <source>
        <dbReference type="Proteomes" id="UP000053676"/>
    </source>
</evidence>
<dbReference type="OrthoDB" id="5798791at2759"/>
<evidence type="ECO:0000256" key="5">
    <source>
        <dbReference type="ARBA" id="ARBA00023274"/>
    </source>
</evidence>
<dbReference type="SMART" id="SM01403">
    <property type="entry name" value="Ribosomal_S10"/>
    <property type="match status" value="1"/>
</dbReference>
<evidence type="ECO:0000256" key="1">
    <source>
        <dbReference type="ARBA" id="ARBA00004173"/>
    </source>
</evidence>
<evidence type="ECO:0000256" key="7">
    <source>
        <dbReference type="ARBA" id="ARBA00035544"/>
    </source>
</evidence>